<reference evidence="1" key="2">
    <citation type="submission" date="2022-01" db="EMBL/GenBank/DDBJ databases">
        <title>Novel bile acid biosynthetic pathways are enriched in the microbiome of centenarians.</title>
        <authorList>
            <person name="Sato Y."/>
            <person name="Atarashi K."/>
            <person name="Plichta R.D."/>
            <person name="Arai Y."/>
            <person name="Sasajima S."/>
            <person name="Kearney M.S."/>
            <person name="Suda W."/>
            <person name="Takeshita K."/>
            <person name="Sasaki T."/>
            <person name="Okamoto S."/>
            <person name="Skelly N.A."/>
            <person name="Okamura Y."/>
            <person name="Vlamakis H."/>
            <person name="Li Y."/>
            <person name="Tanoue T."/>
            <person name="Takei H."/>
            <person name="Nittono H."/>
            <person name="Narushima S."/>
            <person name="Irie J."/>
            <person name="Itoh H."/>
            <person name="Moriya K."/>
            <person name="Sugiura Y."/>
            <person name="Suematsu M."/>
            <person name="Moritoki N."/>
            <person name="Shibata S."/>
            <person name="Littman R.D."/>
            <person name="Fischbach A.M."/>
            <person name="Uwamino Y."/>
            <person name="Inoue T."/>
            <person name="Honda A."/>
            <person name="Hattori M."/>
            <person name="Murai T."/>
            <person name="Xavier J.R."/>
            <person name="Hirose N."/>
            <person name="Honda K."/>
        </authorList>
    </citation>
    <scope>NUCLEOTIDE SEQUENCE</scope>
    <source>
        <strain evidence="1">CE91-St16</strain>
    </source>
</reference>
<sequence>MYSVSPELYQEVAARLADAVDGENYFSGSLAFRFGDTDCRFTASVIVYRTRLSQPEGDAEPVSDLVPVWWEFHTFSAEGEMLNDFDFSEMKRFV</sequence>
<organism evidence="1 5">
    <name type="scientific">Alistipes finegoldii</name>
    <dbReference type="NCBI Taxonomy" id="214856"/>
    <lineage>
        <taxon>Bacteria</taxon>
        <taxon>Pseudomonadati</taxon>
        <taxon>Bacteroidota</taxon>
        <taxon>Bacteroidia</taxon>
        <taxon>Bacteroidales</taxon>
        <taxon>Rikenellaceae</taxon>
        <taxon>Alistipes</taxon>
    </lineage>
</organism>
<protein>
    <submittedName>
        <fullName evidence="1">Uncharacterized protein</fullName>
    </submittedName>
</protein>
<dbReference type="EMBL" id="JAWDES010000006">
    <property type="protein sequence ID" value="MDU0261777.1"/>
    <property type="molecule type" value="Genomic_DNA"/>
</dbReference>
<dbReference type="AlphaFoldDB" id="A0A5B5VPL5"/>
<evidence type="ECO:0000313" key="2">
    <source>
        <dbReference type="EMBL" id="KAA3159444.1"/>
    </source>
</evidence>
<evidence type="ECO:0000313" key="1">
    <source>
        <dbReference type="EMBL" id="GKI18910.1"/>
    </source>
</evidence>
<evidence type="ECO:0000313" key="5">
    <source>
        <dbReference type="Proteomes" id="UP001055105"/>
    </source>
</evidence>
<reference evidence="3" key="3">
    <citation type="submission" date="2023-10" db="EMBL/GenBank/DDBJ databases">
        <title>Genome Sequence of the Bacteria from From Gut Wall in Crohn's Disease.</title>
        <authorList>
            <person name="Rodriguez-Palacios A."/>
        </authorList>
    </citation>
    <scope>NUCLEOTIDE SEQUENCE</scope>
    <source>
        <strain evidence="3">CavFT-hAR58</strain>
    </source>
</reference>
<evidence type="ECO:0000313" key="4">
    <source>
        <dbReference type="Proteomes" id="UP000324870"/>
    </source>
</evidence>
<gene>
    <name evidence="1" type="ORF">CE91St16_18180</name>
    <name evidence="2" type="ORF">F2A26_07295</name>
    <name evidence="3" type="ORF">RVH17_16970</name>
</gene>
<dbReference type="Proteomes" id="UP001055105">
    <property type="component" value="Unassembled WGS sequence"/>
</dbReference>
<dbReference type="EMBL" id="VVND01000009">
    <property type="protein sequence ID" value="KAA3159444.1"/>
    <property type="molecule type" value="Genomic_DNA"/>
</dbReference>
<accession>A0A5B5VPL5</accession>
<evidence type="ECO:0000313" key="3">
    <source>
        <dbReference type="EMBL" id="MDU0261777.1"/>
    </source>
</evidence>
<name>A0A5B5VPL5_9BACT</name>
<comment type="caution">
    <text evidence="1">The sequence shown here is derived from an EMBL/GenBank/DDBJ whole genome shotgun (WGS) entry which is preliminary data.</text>
</comment>
<proteinExistence type="predicted"/>
<dbReference type="EMBL" id="BQOL01000001">
    <property type="protein sequence ID" value="GKI18910.1"/>
    <property type="molecule type" value="Genomic_DNA"/>
</dbReference>
<dbReference type="Proteomes" id="UP000324870">
    <property type="component" value="Unassembled WGS sequence"/>
</dbReference>
<reference evidence="2 4" key="1">
    <citation type="journal article" date="2019" name="Nat. Med.">
        <title>A library of human gut bacterial isolates paired with longitudinal multiomics data enables mechanistic microbiome research.</title>
        <authorList>
            <person name="Poyet M."/>
            <person name="Groussin M."/>
            <person name="Gibbons S.M."/>
            <person name="Avila-Pacheco J."/>
            <person name="Jiang X."/>
            <person name="Kearney S.M."/>
            <person name="Perrotta A.R."/>
            <person name="Berdy B."/>
            <person name="Zhao S."/>
            <person name="Lieberman T.D."/>
            <person name="Swanson P.K."/>
            <person name="Smith M."/>
            <person name="Roesemann S."/>
            <person name="Alexander J.E."/>
            <person name="Rich S.A."/>
            <person name="Livny J."/>
            <person name="Vlamakis H."/>
            <person name="Clish C."/>
            <person name="Bullock K."/>
            <person name="Deik A."/>
            <person name="Scott J."/>
            <person name="Pierce K.A."/>
            <person name="Xavier R.J."/>
            <person name="Alm E.J."/>
        </authorList>
    </citation>
    <scope>NUCLEOTIDE SEQUENCE [LARGE SCALE GENOMIC DNA]</scope>
    <source>
        <strain evidence="2 4">BIOML-A1</strain>
    </source>
</reference>
<keyword evidence="4" id="KW-1185">Reference proteome</keyword>
<dbReference type="RefSeq" id="WP_014774309.1">
    <property type="nucleotide sequence ID" value="NZ_AP025581.1"/>
</dbReference>
<dbReference type="Proteomes" id="UP001181347">
    <property type="component" value="Unassembled WGS sequence"/>
</dbReference>